<evidence type="ECO:0000313" key="3">
    <source>
        <dbReference type="EMBL" id="KGA97622.1"/>
    </source>
</evidence>
<keyword evidence="1" id="KW-0175">Coiled coil</keyword>
<name>A0A094YVS6_ALKAL</name>
<keyword evidence="2" id="KW-0472">Membrane</keyword>
<keyword evidence="2" id="KW-0812">Transmembrane</keyword>
<feature type="transmembrane region" description="Helical" evidence="2">
    <location>
        <begin position="12"/>
        <end position="35"/>
    </location>
</feature>
<reference evidence="3 5" key="1">
    <citation type="journal article" date="2014" name="Genome Announc.">
        <title>Draft Genome Sequence of Bacillus alcalophilus AV1934, a Classic Alkaliphile Isolated from Human Feces in 1934.</title>
        <authorList>
            <person name="Attie O."/>
            <person name="Jayaprakash A."/>
            <person name="Shah H."/>
            <person name="Paulsen I.T."/>
            <person name="Morino M."/>
            <person name="Takahashi Y."/>
            <person name="Narumi I."/>
            <person name="Sachidanandam R."/>
            <person name="Satoh K."/>
            <person name="Ito M."/>
            <person name="Krulwich T.A."/>
        </authorList>
    </citation>
    <scope>NUCLEOTIDE SEQUENCE [LARGE SCALE GENOMIC DNA]</scope>
    <source>
        <strain evidence="3 5">AV1934</strain>
    </source>
</reference>
<evidence type="ECO:0000313" key="6">
    <source>
        <dbReference type="Proteomes" id="UP000297014"/>
    </source>
</evidence>
<comment type="caution">
    <text evidence="3">The sequence shown here is derived from an EMBL/GenBank/DDBJ whole genome shotgun (WGS) entry which is preliminary data.</text>
</comment>
<evidence type="ECO:0000256" key="1">
    <source>
        <dbReference type="SAM" id="Coils"/>
    </source>
</evidence>
<keyword evidence="2" id="KW-1133">Transmembrane helix</keyword>
<dbReference type="AlphaFoldDB" id="A0A094YVS6"/>
<proteinExistence type="predicted"/>
<dbReference type="eggNOG" id="ENOG5030DXJ">
    <property type="taxonomic scope" value="Bacteria"/>
</dbReference>
<evidence type="ECO:0000313" key="4">
    <source>
        <dbReference type="EMBL" id="THG91452.1"/>
    </source>
</evidence>
<reference evidence="4 6" key="2">
    <citation type="submission" date="2014-01" db="EMBL/GenBank/DDBJ databases">
        <title>Draft genome sequencing of Bacillus alcalophilus CGMCC 1.3604.</title>
        <authorList>
            <person name="Yang J."/>
            <person name="Diao L."/>
            <person name="Yang S."/>
        </authorList>
    </citation>
    <scope>NUCLEOTIDE SEQUENCE [LARGE SCALE GENOMIC DNA]</scope>
    <source>
        <strain evidence="4 6">CGMCC 1.3604</strain>
    </source>
</reference>
<dbReference type="EMBL" id="JALP01000069">
    <property type="protein sequence ID" value="THG91452.1"/>
    <property type="molecule type" value="Genomic_DNA"/>
</dbReference>
<dbReference type="STRING" id="1218173.BALCAV_0209215"/>
<dbReference type="EMBL" id="ALPT02000025">
    <property type="protein sequence ID" value="KGA97622.1"/>
    <property type="molecule type" value="Genomic_DNA"/>
</dbReference>
<sequence>MKKWWKNEQGLSIIELLAALTLITLIFGGATYVIFQQNIAQDTFQQATSERIELQAAIAEMKRNVENASELNAIDNRVEVIVDGNTITYEIMNGELLQQKDSQPTTLLTNVQRIELLNENLVELTVRGGDEKIQMARRLMAVSLPIVVENEDDRPIPPKADHKVTCLPNTPFKYPSNSDFSNLANQNQKIICNTTTGELSFWWGEKIALSDGSYEFDVMKTTVNAGATLVLNNGSLITNSPLNLLSSSTLEVSDSLYINADVSLNDSANKINIGKDVFTRNLTLFSHNKINIGGHMMIDGDLSLLNTGAGVFVDLDAHINGKIITRYENYVSSRDLKVKDSINIKQDSTFMISRDFYANNGLWIDANVTFDVAGNAYIKNLISFNQHWIGHTKLVVGGKFTYTGPTEHDDRGRLIQANELINVPILDLNPYFPTFPEFPQKLP</sequence>
<evidence type="ECO:0000256" key="2">
    <source>
        <dbReference type="SAM" id="Phobius"/>
    </source>
</evidence>
<gene>
    <name evidence="4" type="ORF">AJ85_04790</name>
    <name evidence="3" type="ORF">BALCAV_0209215</name>
</gene>
<accession>A0A094YVS6</accession>
<dbReference type="Proteomes" id="UP000297014">
    <property type="component" value="Unassembled WGS sequence"/>
</dbReference>
<protein>
    <submittedName>
        <fullName evidence="3">Uncharacterized protein</fullName>
    </submittedName>
</protein>
<keyword evidence="5" id="KW-1185">Reference proteome</keyword>
<organism evidence="3 5">
    <name type="scientific">Alkalihalobacillus alcalophilus ATCC 27647 = CGMCC 1.3604</name>
    <dbReference type="NCBI Taxonomy" id="1218173"/>
    <lineage>
        <taxon>Bacteria</taxon>
        <taxon>Bacillati</taxon>
        <taxon>Bacillota</taxon>
        <taxon>Bacilli</taxon>
        <taxon>Bacillales</taxon>
        <taxon>Bacillaceae</taxon>
        <taxon>Alkalihalobacillus</taxon>
    </lineage>
</organism>
<dbReference type="RefSeq" id="WP_003320496.1">
    <property type="nucleotide sequence ID" value="NZ_ALPT02000025.1"/>
</dbReference>
<evidence type="ECO:0000313" key="5">
    <source>
        <dbReference type="Proteomes" id="UP000002754"/>
    </source>
</evidence>
<feature type="coiled-coil region" evidence="1">
    <location>
        <begin position="44"/>
        <end position="71"/>
    </location>
</feature>
<dbReference type="Proteomes" id="UP000002754">
    <property type="component" value="Unassembled WGS sequence"/>
</dbReference>